<evidence type="ECO:0000259" key="7">
    <source>
        <dbReference type="PROSITE" id="PS50089"/>
    </source>
</evidence>
<feature type="domain" description="RING-type" evidence="7">
    <location>
        <begin position="595"/>
        <end position="639"/>
    </location>
</feature>
<dbReference type="PANTHER" id="PTHR45798">
    <property type="entry name" value="RING-H2 FINGER PROTEIN ATL61-RELATED-RELATED"/>
    <property type="match status" value="1"/>
</dbReference>
<name>A0A8J8T3Z4_HALGN</name>
<dbReference type="PANTHER" id="PTHR45798:SF97">
    <property type="entry name" value="ALCOHOL-SENSITIVE RING FINGER PROTEIN 1"/>
    <property type="match status" value="1"/>
</dbReference>
<gene>
    <name evidence="8" type="ORF">FGO68_gene17283</name>
</gene>
<evidence type="ECO:0000256" key="3">
    <source>
        <dbReference type="ARBA" id="ARBA00022833"/>
    </source>
</evidence>
<keyword evidence="1" id="KW-0479">Metal-binding</keyword>
<feature type="signal peptide" evidence="6">
    <location>
        <begin position="1"/>
        <end position="24"/>
    </location>
</feature>
<reference evidence="8" key="1">
    <citation type="submission" date="2019-06" db="EMBL/GenBank/DDBJ databases">
        <authorList>
            <person name="Zheng W."/>
        </authorList>
    </citation>
    <scope>NUCLEOTIDE SEQUENCE</scope>
    <source>
        <strain evidence="8">QDHG01</strain>
    </source>
</reference>
<dbReference type="AlphaFoldDB" id="A0A8J8T3Z4"/>
<keyword evidence="5" id="KW-0812">Transmembrane</keyword>
<evidence type="ECO:0000256" key="6">
    <source>
        <dbReference type="SAM" id="SignalP"/>
    </source>
</evidence>
<keyword evidence="5" id="KW-0472">Membrane</keyword>
<keyword evidence="9" id="KW-1185">Reference proteome</keyword>
<dbReference type="InterPro" id="IPR013083">
    <property type="entry name" value="Znf_RING/FYVE/PHD"/>
</dbReference>
<dbReference type="Pfam" id="PF13639">
    <property type="entry name" value="zf-RING_2"/>
    <property type="match status" value="1"/>
</dbReference>
<dbReference type="SUPFAM" id="SSF57850">
    <property type="entry name" value="RING/U-box"/>
    <property type="match status" value="1"/>
</dbReference>
<dbReference type="Gene3D" id="3.30.40.10">
    <property type="entry name" value="Zinc/RING finger domain, C3HC4 (zinc finger)"/>
    <property type="match status" value="1"/>
</dbReference>
<dbReference type="InterPro" id="IPR001841">
    <property type="entry name" value="Znf_RING"/>
</dbReference>
<comment type="caution">
    <text evidence="8">The sequence shown here is derived from an EMBL/GenBank/DDBJ whole genome shotgun (WGS) entry which is preliminary data.</text>
</comment>
<evidence type="ECO:0000313" key="8">
    <source>
        <dbReference type="EMBL" id="TNV81364.1"/>
    </source>
</evidence>
<evidence type="ECO:0000313" key="9">
    <source>
        <dbReference type="Proteomes" id="UP000785679"/>
    </source>
</evidence>
<protein>
    <recommendedName>
        <fullName evidence="7">RING-type domain-containing protein</fullName>
    </recommendedName>
</protein>
<evidence type="ECO:0000256" key="4">
    <source>
        <dbReference type="PROSITE-ProRule" id="PRU00175"/>
    </source>
</evidence>
<accession>A0A8J8T3Z4</accession>
<feature type="chain" id="PRO_5035244527" description="RING-type domain-containing protein" evidence="6">
    <location>
        <begin position="25"/>
        <end position="644"/>
    </location>
</feature>
<proteinExistence type="predicted"/>
<dbReference type="EMBL" id="RRYP01006240">
    <property type="protein sequence ID" value="TNV81364.1"/>
    <property type="molecule type" value="Genomic_DNA"/>
</dbReference>
<dbReference type="OrthoDB" id="432238at2759"/>
<dbReference type="PROSITE" id="PS50089">
    <property type="entry name" value="ZF_RING_2"/>
    <property type="match status" value="1"/>
</dbReference>
<evidence type="ECO:0000256" key="2">
    <source>
        <dbReference type="ARBA" id="ARBA00022771"/>
    </source>
</evidence>
<evidence type="ECO:0000256" key="1">
    <source>
        <dbReference type="ARBA" id="ARBA00022723"/>
    </source>
</evidence>
<keyword evidence="2 4" id="KW-0863">Zinc-finger</keyword>
<dbReference type="Proteomes" id="UP000785679">
    <property type="component" value="Unassembled WGS sequence"/>
</dbReference>
<dbReference type="SMART" id="SM00184">
    <property type="entry name" value="RING"/>
    <property type="match status" value="1"/>
</dbReference>
<keyword evidence="5" id="KW-1133">Transmembrane helix</keyword>
<keyword evidence="3" id="KW-0862">Zinc</keyword>
<dbReference type="InterPro" id="IPR052788">
    <property type="entry name" value="RING-type_E3_ligase_ATL"/>
</dbReference>
<sequence length="644" mass="73028">MNMKLKPFKTYIAITLLKLACTQAQDLIRSLAYQSIQASQYDNLTSQGSARCDVNVGRYAFFSCDNGYMATSPLSDLSKIIQPSWLTGTYNATNNSRLIASWSQTLNQTILRSVNVRDNITLAYDSKVYSLEPLQDYQLSLQLLQNLQQDLSKSPELQIANSIVINKHIFASTANKTEGIYASLVNLEHYQKWNYKAVRSIDLYNEGKVVYAFARSSDSNYILESRFASNYSLYTKYYYGVDEDCGTYIRATRLLLISSCPSYKNSRGLISIYLRRKDDKIVNERSKLLQQIVGDSPANGIGRASTTSDKPFQLVETTSGSIHSVQIISMLPSNRIIVHNFIYKDPDTSDIGDPIRGVIRQHLSQALFDLSFIADDYKRNNESNKVIINSQIAVGSGGEFLIINERNPLFIYTGQMCDFQSIYHASSGKCKLCPKGSYSPMIQGAGKYCQQCDQVLQNEYYYSPSITDKMKVLCSIFNSDQSSLKSSNRLNLILGLTLSLTLSCFLATVGCIIWRKKRNNALNYTQSVLSSAMTQRTIILNPREIVAIAPQEQQREFPDGLTESQKTQIKNFLKKMAYLPYQALQGERNDIAEHCPICLKEFQEDKYVSMTACNHIFHKECIIQWIKWKLPRPGCPNCRQVFKK</sequence>
<organism evidence="8 9">
    <name type="scientific">Halteria grandinella</name>
    <dbReference type="NCBI Taxonomy" id="5974"/>
    <lineage>
        <taxon>Eukaryota</taxon>
        <taxon>Sar</taxon>
        <taxon>Alveolata</taxon>
        <taxon>Ciliophora</taxon>
        <taxon>Intramacronucleata</taxon>
        <taxon>Spirotrichea</taxon>
        <taxon>Stichotrichia</taxon>
        <taxon>Sporadotrichida</taxon>
        <taxon>Halteriidae</taxon>
        <taxon>Halteria</taxon>
    </lineage>
</organism>
<feature type="transmembrane region" description="Helical" evidence="5">
    <location>
        <begin position="492"/>
        <end position="514"/>
    </location>
</feature>
<evidence type="ECO:0000256" key="5">
    <source>
        <dbReference type="SAM" id="Phobius"/>
    </source>
</evidence>
<dbReference type="GO" id="GO:0008270">
    <property type="term" value="F:zinc ion binding"/>
    <property type="evidence" value="ECO:0007669"/>
    <property type="project" value="UniProtKB-KW"/>
</dbReference>
<keyword evidence="6" id="KW-0732">Signal</keyword>